<proteinExistence type="predicted"/>
<evidence type="ECO:0000313" key="3">
    <source>
        <dbReference type="Proteomes" id="UP001482620"/>
    </source>
</evidence>
<name>A0ABV0U0B1_9TELE</name>
<dbReference type="Proteomes" id="UP001482620">
    <property type="component" value="Unassembled WGS sequence"/>
</dbReference>
<feature type="region of interest" description="Disordered" evidence="1">
    <location>
        <begin position="1"/>
        <end position="23"/>
    </location>
</feature>
<evidence type="ECO:0000313" key="2">
    <source>
        <dbReference type="EMBL" id="MEQ2238404.1"/>
    </source>
</evidence>
<sequence>MDNQANFEVSKKEEDNLLTDDPGLWPADYTDQDRMKIVRKLATREKEVEMFCDLEGKPFPHIKSCWCACYGDYYLYTFVRASPERRAIYKENTGCSLHRLSETRWSARNEDVNV</sequence>
<keyword evidence="3" id="KW-1185">Reference proteome</keyword>
<evidence type="ECO:0000256" key="1">
    <source>
        <dbReference type="SAM" id="MobiDB-lite"/>
    </source>
</evidence>
<reference evidence="2 3" key="1">
    <citation type="submission" date="2021-06" db="EMBL/GenBank/DDBJ databases">
        <authorList>
            <person name="Palmer J.M."/>
        </authorList>
    </citation>
    <scope>NUCLEOTIDE SEQUENCE [LARGE SCALE GENOMIC DNA]</scope>
    <source>
        <strain evidence="3">if_2019</strain>
        <tissue evidence="2">Muscle</tissue>
    </source>
</reference>
<comment type="caution">
    <text evidence="2">The sequence shown here is derived from an EMBL/GenBank/DDBJ whole genome shotgun (WGS) entry which is preliminary data.</text>
</comment>
<dbReference type="EMBL" id="JAHRIQ010051740">
    <property type="protein sequence ID" value="MEQ2238404.1"/>
    <property type="molecule type" value="Genomic_DNA"/>
</dbReference>
<organism evidence="2 3">
    <name type="scientific">Ilyodon furcidens</name>
    <name type="common">goldbreast splitfin</name>
    <dbReference type="NCBI Taxonomy" id="33524"/>
    <lineage>
        <taxon>Eukaryota</taxon>
        <taxon>Metazoa</taxon>
        <taxon>Chordata</taxon>
        <taxon>Craniata</taxon>
        <taxon>Vertebrata</taxon>
        <taxon>Euteleostomi</taxon>
        <taxon>Actinopterygii</taxon>
        <taxon>Neopterygii</taxon>
        <taxon>Teleostei</taxon>
        <taxon>Neoteleostei</taxon>
        <taxon>Acanthomorphata</taxon>
        <taxon>Ovalentaria</taxon>
        <taxon>Atherinomorphae</taxon>
        <taxon>Cyprinodontiformes</taxon>
        <taxon>Goodeidae</taxon>
        <taxon>Ilyodon</taxon>
    </lineage>
</organism>
<gene>
    <name evidence="2" type="ORF">ILYODFUR_032747</name>
</gene>
<protein>
    <submittedName>
        <fullName evidence="2">Uncharacterized protein</fullName>
    </submittedName>
</protein>
<accession>A0ABV0U0B1</accession>